<reference evidence="5 6" key="1">
    <citation type="submission" date="2023-08" db="EMBL/GenBank/DDBJ databases">
        <title>Draft genome sequence of Algoriphagus taiwanensis.</title>
        <authorList>
            <person name="Takatani N."/>
            <person name="Hosokawa M."/>
            <person name="Sawabe T."/>
        </authorList>
    </citation>
    <scope>NUCLEOTIDE SEQUENCE [LARGE SCALE GENOMIC DNA]</scope>
    <source>
        <strain evidence="5 6">JCM 19755</strain>
    </source>
</reference>
<feature type="domain" description="Glycosyltransferase 61 catalytic" evidence="4">
    <location>
        <begin position="101"/>
        <end position="268"/>
    </location>
</feature>
<gene>
    <name evidence="5" type="ORF">Ataiwa_03030</name>
</gene>
<evidence type="ECO:0000259" key="4">
    <source>
        <dbReference type="Pfam" id="PF04577"/>
    </source>
</evidence>
<dbReference type="InterPro" id="IPR007657">
    <property type="entry name" value="Glycosyltransferase_61"/>
</dbReference>
<keyword evidence="3" id="KW-0325">Glycoprotein</keyword>
<comment type="caution">
    <text evidence="5">The sequence shown here is derived from an EMBL/GenBank/DDBJ whole genome shotgun (WGS) entry which is preliminary data.</text>
</comment>
<evidence type="ECO:0000256" key="1">
    <source>
        <dbReference type="ARBA" id="ARBA00022676"/>
    </source>
</evidence>
<sequence>MLQEISVKRPLPNNLKKEHLPLFQDSLEETFTRLHPVYLKNAWVIQDTIFSPGELKFYSSRTHIEALGPLQFAKRAVYCAPKSWRRVDKGMWVLDEWSHNYFHWITDCLPRIWEGLEKDTDFPVILPSSMMSLPYVVDSLNLLGVKYISFSPRENLRVDTLILTARTAPYPQFNIPLVKKTREKLSLTSGNPTTRKVYISRSKAPKRKVSNEPDVERLLILRGFEIIHAEDLSFKQQIQLMAETRLLVSLHGAALTNMIFLPEGARVLELRNEGDSISQCYFNLASALDIPYFYTLNKGSEKATILADFEIDLQALEQALEAMEAN</sequence>
<keyword evidence="1" id="KW-0328">Glycosyltransferase</keyword>
<organism evidence="5 6">
    <name type="scientific">Algoriphagus taiwanensis</name>
    <dbReference type="NCBI Taxonomy" id="1445656"/>
    <lineage>
        <taxon>Bacteria</taxon>
        <taxon>Pseudomonadati</taxon>
        <taxon>Bacteroidota</taxon>
        <taxon>Cytophagia</taxon>
        <taxon>Cytophagales</taxon>
        <taxon>Cyclobacteriaceae</taxon>
        <taxon>Algoriphagus</taxon>
    </lineage>
</organism>
<protein>
    <recommendedName>
        <fullName evidence="4">Glycosyltransferase 61 catalytic domain-containing protein</fullName>
    </recommendedName>
</protein>
<evidence type="ECO:0000313" key="5">
    <source>
        <dbReference type="EMBL" id="GMQ32031.1"/>
    </source>
</evidence>
<keyword evidence="6" id="KW-1185">Reference proteome</keyword>
<proteinExistence type="predicted"/>
<dbReference type="RefSeq" id="WP_338226877.1">
    <property type="nucleotide sequence ID" value="NZ_BTPE01000001.1"/>
</dbReference>
<evidence type="ECO:0000256" key="3">
    <source>
        <dbReference type="ARBA" id="ARBA00023180"/>
    </source>
</evidence>
<dbReference type="InterPro" id="IPR049625">
    <property type="entry name" value="Glyco_transf_61_cat"/>
</dbReference>
<evidence type="ECO:0000256" key="2">
    <source>
        <dbReference type="ARBA" id="ARBA00022679"/>
    </source>
</evidence>
<name>A0ABQ6PVN6_9BACT</name>
<dbReference type="Proteomes" id="UP001307705">
    <property type="component" value="Unassembled WGS sequence"/>
</dbReference>
<evidence type="ECO:0000313" key="6">
    <source>
        <dbReference type="Proteomes" id="UP001307705"/>
    </source>
</evidence>
<dbReference type="Pfam" id="PF04577">
    <property type="entry name" value="Glyco_transf_61"/>
    <property type="match status" value="1"/>
</dbReference>
<dbReference type="PANTHER" id="PTHR20961">
    <property type="entry name" value="GLYCOSYLTRANSFERASE"/>
    <property type="match status" value="1"/>
</dbReference>
<accession>A0ABQ6PVN6</accession>
<keyword evidence="2" id="KW-0808">Transferase</keyword>
<dbReference type="EMBL" id="BTPE01000001">
    <property type="protein sequence ID" value="GMQ32031.1"/>
    <property type="molecule type" value="Genomic_DNA"/>
</dbReference>